<evidence type="ECO:0000313" key="2">
    <source>
        <dbReference type="EMBL" id="MCD1654807.1"/>
    </source>
</evidence>
<dbReference type="RefSeq" id="WP_230755371.1">
    <property type="nucleotide sequence ID" value="NZ_JAINWA010000003.1"/>
</dbReference>
<accession>A0AAE3JI72</accession>
<sequence length="110" mass="11868">MAIQPIDLQTLYTQLDKIGKSQVQQQQAAQAARDQDMAKNVQDAAERLRTVHGTEAGDESAGAVHERGSSGEEPAPNPDKKQKDSQNDEPAPDKEIIQDPALGKHIDISG</sequence>
<dbReference type="EMBL" id="JAINWA010000003">
    <property type="protein sequence ID" value="MCD1654807.1"/>
    <property type="molecule type" value="Genomic_DNA"/>
</dbReference>
<dbReference type="Proteomes" id="UP001198163">
    <property type="component" value="Unassembled WGS sequence"/>
</dbReference>
<evidence type="ECO:0000256" key="1">
    <source>
        <dbReference type="SAM" id="MobiDB-lite"/>
    </source>
</evidence>
<gene>
    <name evidence="2" type="ORF">K7J14_08835</name>
</gene>
<feature type="region of interest" description="Disordered" evidence="1">
    <location>
        <begin position="26"/>
        <end position="110"/>
    </location>
</feature>
<evidence type="ECO:0000313" key="3">
    <source>
        <dbReference type="Proteomes" id="UP001198163"/>
    </source>
</evidence>
<proteinExistence type="predicted"/>
<protein>
    <submittedName>
        <fullName evidence="2">Uncharacterized protein</fullName>
    </submittedName>
</protein>
<name>A0AAE3JI72_9SPIR</name>
<feature type="compositionally biased region" description="Basic and acidic residues" evidence="1">
    <location>
        <begin position="78"/>
        <end position="110"/>
    </location>
</feature>
<dbReference type="AlphaFoldDB" id="A0AAE3JI72"/>
<reference evidence="2" key="1">
    <citation type="submission" date="2021-08" db="EMBL/GenBank/DDBJ databases">
        <title>Comparative analyses of Brucepasteria parasyntrophica and Teretinema zuelzerae.</title>
        <authorList>
            <person name="Song Y."/>
            <person name="Brune A."/>
        </authorList>
    </citation>
    <scope>NUCLEOTIDE SEQUENCE</scope>
    <source>
        <strain evidence="2">DSM 1903</strain>
    </source>
</reference>
<organism evidence="2 3">
    <name type="scientific">Teretinema zuelzerae</name>
    <dbReference type="NCBI Taxonomy" id="156"/>
    <lineage>
        <taxon>Bacteria</taxon>
        <taxon>Pseudomonadati</taxon>
        <taxon>Spirochaetota</taxon>
        <taxon>Spirochaetia</taxon>
        <taxon>Spirochaetales</taxon>
        <taxon>Treponemataceae</taxon>
        <taxon>Teretinema</taxon>
    </lineage>
</organism>
<comment type="caution">
    <text evidence="2">The sequence shown here is derived from an EMBL/GenBank/DDBJ whole genome shotgun (WGS) entry which is preliminary data.</text>
</comment>
<keyword evidence="3" id="KW-1185">Reference proteome</keyword>